<dbReference type="RefSeq" id="XP_024880930.1">
    <property type="nucleotide sequence ID" value="XM_025025162.1"/>
</dbReference>
<dbReference type="AlphaFoldDB" id="A0A6J1QIB9"/>
<dbReference type="RefSeq" id="XP_024880931.1">
    <property type="nucleotide sequence ID" value="XM_025025163.1"/>
</dbReference>
<protein>
    <submittedName>
        <fullName evidence="2 3">Uncharacterized protein LOC112460479</fullName>
    </submittedName>
</protein>
<accession>A0A6J1QIB9</accession>
<proteinExistence type="predicted"/>
<dbReference type="Proteomes" id="UP000504618">
    <property type="component" value="Unplaced"/>
</dbReference>
<reference evidence="2 3" key="1">
    <citation type="submission" date="2025-04" db="UniProtKB">
        <authorList>
            <consortium name="RefSeq"/>
        </authorList>
    </citation>
    <scope>IDENTIFICATION</scope>
    <source>
        <tissue evidence="2 3">Whole body</tissue>
    </source>
</reference>
<gene>
    <name evidence="2 3" type="primary">LOC112460479</name>
</gene>
<name>A0A6J1QIB9_9HYME</name>
<organism evidence="1 3">
    <name type="scientific">Temnothorax curvispinosus</name>
    <dbReference type="NCBI Taxonomy" id="300111"/>
    <lineage>
        <taxon>Eukaryota</taxon>
        <taxon>Metazoa</taxon>
        <taxon>Ecdysozoa</taxon>
        <taxon>Arthropoda</taxon>
        <taxon>Hexapoda</taxon>
        <taxon>Insecta</taxon>
        <taxon>Pterygota</taxon>
        <taxon>Neoptera</taxon>
        <taxon>Endopterygota</taxon>
        <taxon>Hymenoptera</taxon>
        <taxon>Apocrita</taxon>
        <taxon>Aculeata</taxon>
        <taxon>Formicoidea</taxon>
        <taxon>Formicidae</taxon>
        <taxon>Myrmicinae</taxon>
        <taxon>Temnothorax</taxon>
    </lineage>
</organism>
<evidence type="ECO:0000313" key="2">
    <source>
        <dbReference type="RefSeq" id="XP_024880930.1"/>
    </source>
</evidence>
<evidence type="ECO:0000313" key="3">
    <source>
        <dbReference type="RefSeq" id="XP_024880931.1"/>
    </source>
</evidence>
<dbReference type="GeneID" id="112460479"/>
<keyword evidence="1" id="KW-1185">Reference proteome</keyword>
<sequence>MMRKALRAQEGVIVHEVPRQRDQGVQTERADCEKAQTDTAAPEVLEPLFLIDQGVQTSRVCKWFAEDRFTLEDRRRMERRYGTRKTKSVGTQIAVPLPSRRNTSMFSRRGCWSCFVEIYYFFRYCPHPRRRNKFCSGCRARGVTVFECPRCGPIQFG</sequence>
<evidence type="ECO:0000313" key="1">
    <source>
        <dbReference type="Proteomes" id="UP000504618"/>
    </source>
</evidence>